<accession>A0ABY3SSY3</accession>
<proteinExistence type="predicted"/>
<protein>
    <submittedName>
        <fullName evidence="2">Lysis protein</fullName>
    </submittedName>
</protein>
<dbReference type="Proteomes" id="UP001057796">
    <property type="component" value="Segment"/>
</dbReference>
<evidence type="ECO:0000256" key="1">
    <source>
        <dbReference type="SAM" id="Phobius"/>
    </source>
</evidence>
<reference evidence="2" key="2">
    <citation type="journal article" date="2022" name="Nat. Microbiol.">
        <title>RNA viromes from terrestrial sites across China expand environmental viral diversity.</title>
        <authorList>
            <person name="Chiapello M."/>
            <person name="Rodriguez-Romero J."/>
            <person name="Ayllon M.A."/>
            <person name="Turina M."/>
        </authorList>
    </citation>
    <scope>NUCLEOTIDE SEQUENCE</scope>
    <source>
        <strain evidence="2">S48-k141_934126</strain>
    </source>
</reference>
<evidence type="ECO:0000313" key="3">
    <source>
        <dbReference type="Proteomes" id="UP001057796"/>
    </source>
</evidence>
<name>A0ABY3SSY3_9VIRU</name>
<keyword evidence="1" id="KW-1133">Transmembrane helix</keyword>
<keyword evidence="1" id="KW-0472">Membrane</keyword>
<feature type="transmembrane region" description="Helical" evidence="1">
    <location>
        <begin position="6"/>
        <end position="28"/>
    </location>
</feature>
<dbReference type="EMBL" id="MZ679824">
    <property type="protein sequence ID" value="UJQ85911.1"/>
    <property type="molecule type" value="Genomic_RNA"/>
</dbReference>
<reference evidence="2" key="1">
    <citation type="submission" date="2021-05" db="EMBL/GenBank/DDBJ databases">
        <authorList>
            <person name="Chen Y.-M."/>
            <person name="Zhang Y.-Z."/>
        </authorList>
    </citation>
    <scope>NUCLEOTIDE SEQUENCE</scope>
    <source>
        <strain evidence="2">S48-k141_934126</strain>
    </source>
</reference>
<organism evidence="2 3">
    <name type="scientific">Leviviridae sp</name>
    <dbReference type="NCBI Taxonomy" id="2027243"/>
    <lineage>
        <taxon>Viruses</taxon>
        <taxon>Riboviria</taxon>
        <taxon>Orthornavirae</taxon>
        <taxon>Lenarviricota</taxon>
        <taxon>Leviviricetes</taxon>
        <taxon>Norzivirales</taxon>
        <taxon>Fiersviridae</taxon>
    </lineage>
</organism>
<evidence type="ECO:0000313" key="2">
    <source>
        <dbReference type="EMBL" id="UJQ85911.1"/>
    </source>
</evidence>
<keyword evidence="1" id="KW-0812">Transmembrane</keyword>
<sequence length="33" mass="3989">MNKRPYHIVIILCIVLPVTFLAALFMYYHYTFP</sequence>
<keyword evidence="3" id="KW-1185">Reference proteome</keyword>